<feature type="coiled-coil region" evidence="1">
    <location>
        <begin position="536"/>
        <end position="587"/>
    </location>
</feature>
<evidence type="ECO:0000313" key="4">
    <source>
        <dbReference type="EMBL" id="CAE7402312.1"/>
    </source>
</evidence>
<feature type="region of interest" description="Disordered" evidence="2">
    <location>
        <begin position="277"/>
        <end position="326"/>
    </location>
</feature>
<evidence type="ECO:0000259" key="3">
    <source>
        <dbReference type="SMART" id="SM00857"/>
    </source>
</evidence>
<dbReference type="CDD" id="cd00338">
    <property type="entry name" value="Ser_Recombinase"/>
    <property type="match status" value="1"/>
</dbReference>
<feature type="coiled-coil region" evidence="1">
    <location>
        <begin position="344"/>
        <end position="506"/>
    </location>
</feature>
<dbReference type="EMBL" id="CAJNDS010002266">
    <property type="protein sequence ID" value="CAE7402312.1"/>
    <property type="molecule type" value="Genomic_DNA"/>
</dbReference>
<evidence type="ECO:0000256" key="2">
    <source>
        <dbReference type="SAM" id="MobiDB-lite"/>
    </source>
</evidence>
<dbReference type="PANTHER" id="PTHR30461">
    <property type="entry name" value="DNA-INVERTASE FROM LAMBDOID PROPHAGE"/>
    <property type="match status" value="1"/>
</dbReference>
<dbReference type="AlphaFoldDB" id="A0A812QT16"/>
<dbReference type="PANTHER" id="PTHR30461:SF23">
    <property type="entry name" value="DNA RECOMBINASE-RELATED"/>
    <property type="match status" value="1"/>
</dbReference>
<feature type="domain" description="Resolvase/invertase-type recombinase catalytic" evidence="3">
    <location>
        <begin position="1"/>
        <end position="151"/>
    </location>
</feature>
<protein>
    <recommendedName>
        <fullName evidence="3">Resolvase/invertase-type recombinase catalytic domain-containing protein</fullName>
    </recommendedName>
</protein>
<keyword evidence="1" id="KW-0175">Coiled coil</keyword>
<accession>A0A812QT16</accession>
<feature type="compositionally biased region" description="Basic and acidic residues" evidence="2">
    <location>
        <begin position="315"/>
        <end position="324"/>
    </location>
</feature>
<dbReference type="GO" id="GO:0003677">
    <property type="term" value="F:DNA binding"/>
    <property type="evidence" value="ECO:0007669"/>
    <property type="project" value="InterPro"/>
</dbReference>
<dbReference type="Gene3D" id="3.40.50.1390">
    <property type="entry name" value="Resolvase, N-terminal catalytic domain"/>
    <property type="match status" value="1"/>
</dbReference>
<feature type="region of interest" description="Disordered" evidence="2">
    <location>
        <begin position="137"/>
        <end position="172"/>
    </location>
</feature>
<dbReference type="InterPro" id="IPR050639">
    <property type="entry name" value="SSR_resolvase"/>
</dbReference>
<proteinExistence type="predicted"/>
<dbReference type="SUPFAM" id="SSF53041">
    <property type="entry name" value="Resolvase-like"/>
    <property type="match status" value="1"/>
</dbReference>
<dbReference type="InterPro" id="IPR006119">
    <property type="entry name" value="Resolv_N"/>
</dbReference>
<keyword evidence="5" id="KW-1185">Reference proteome</keyword>
<name>A0A812QT16_9DINO</name>
<comment type="caution">
    <text evidence="4">The sequence shown here is derived from an EMBL/GenBank/DDBJ whole genome shotgun (WGS) entry which is preliminary data.</text>
</comment>
<dbReference type="Proteomes" id="UP000604046">
    <property type="component" value="Unassembled WGS sequence"/>
</dbReference>
<evidence type="ECO:0000313" key="5">
    <source>
        <dbReference type="Proteomes" id="UP000604046"/>
    </source>
</evidence>
<gene>
    <name evidence="4" type="ORF">SNAT2548_LOCUS21897</name>
</gene>
<dbReference type="Pfam" id="PF00239">
    <property type="entry name" value="Resolvase"/>
    <property type="match status" value="1"/>
</dbReference>
<reference evidence="4" key="1">
    <citation type="submission" date="2021-02" db="EMBL/GenBank/DDBJ databases">
        <authorList>
            <person name="Dougan E. K."/>
            <person name="Rhodes N."/>
            <person name="Thang M."/>
            <person name="Chan C."/>
        </authorList>
    </citation>
    <scope>NUCLEOTIDE SEQUENCE</scope>
</reference>
<organism evidence="4 5">
    <name type="scientific">Symbiodinium natans</name>
    <dbReference type="NCBI Taxonomy" id="878477"/>
    <lineage>
        <taxon>Eukaryota</taxon>
        <taxon>Sar</taxon>
        <taxon>Alveolata</taxon>
        <taxon>Dinophyceae</taxon>
        <taxon>Suessiales</taxon>
        <taxon>Symbiodiniaceae</taxon>
        <taxon>Symbiodinium</taxon>
    </lineage>
</organism>
<dbReference type="GO" id="GO:0000150">
    <property type="term" value="F:DNA strand exchange activity"/>
    <property type="evidence" value="ECO:0007669"/>
    <property type="project" value="InterPro"/>
</dbReference>
<dbReference type="SMART" id="SM00857">
    <property type="entry name" value="Resolvase"/>
    <property type="match status" value="1"/>
</dbReference>
<dbReference type="InterPro" id="IPR036162">
    <property type="entry name" value="Resolvase-like_N_sf"/>
</dbReference>
<evidence type="ECO:0000256" key="1">
    <source>
        <dbReference type="SAM" id="Coils"/>
    </source>
</evidence>
<sequence length="693" mass="78106">MRTSSAANVGEGKDSESRQLRTCLAYAEQRKYTVRGRFSDPAVSGSDPLIYRHGFCSMTKFCIQQGIHLILLECADRFARDVLVQETGLKWLREAGLRVETADQGAAIMNDESPTAVLLRQVLGSVSQFTAAQIRDRLSQGRQKKRSEVAADGQAPRSLSGKPKLGGPKNSFDGDRDLYDYIRQKSRSSNVNLTHLAKDLKKRKPKRWCVREGPNKGQPWSAKHVGKLLSRFERGKDKAYLNNLLWAQDKAKMSRSLSDGSVVDRRQAHSSVVHVMSRQGDWGGNQWEGAGSSRRYSGQDQVQDDGGEPSMADYWGDRTTEDARKRTKSHFKRQLEREPFKEERDLLRKELGAAKANVATLNQQIGTLNEKIDNLNYHACRVPQLEERLAKTDKALEDEKATVRKLKAEGPLSEMLKLGMQAEAGKVRIKELEETVAKEKAALEEEKTKHGKLKTANEGVIKAKDREIARLRKEKTTADAAREKEAERAKMASDSLQAKNDALASELLLLKVTYEQRITEKLADHAFLQEANMGLSTDLLKTKQELEKTNRELERLQEVNCVLSTDLQKTKQDLESLQAQHEEFLVQQQSEQASLTYQCSGYSLIHPPQLRLLAVRLLAVRTRCQQSWRRQNEPQSLAAVRTWESALVKVGLLTFDYKSKIRCKIVDACSVSRYHSAFYDGVSMKKPGLPAGP</sequence>